<name>A0A9N8LRI2_9BASI</name>
<sequence length="99" mass="10984">MIQTIKQRSHHFADASISMLHIIFILFAFHQGSLASRRVVRLCLSVLSALAPVVPPLLRLRPAGLPLASQVYSLIYRCAVRTHTLAPALRQFSSLVQVP</sequence>
<feature type="transmembrane region" description="Helical" evidence="1">
    <location>
        <begin position="12"/>
        <end position="33"/>
    </location>
</feature>
<protein>
    <submittedName>
        <fullName evidence="2">Uncharacterized protein</fullName>
    </submittedName>
</protein>
<accession>A0A9N8LRI2</accession>
<dbReference type="AlphaFoldDB" id="A0A9N8LRI2"/>
<reference evidence="2 3" key="1">
    <citation type="submission" date="2020-10" db="EMBL/GenBank/DDBJ databases">
        <authorList>
            <person name="Sedaghatjoo S."/>
        </authorList>
    </citation>
    <scope>NUCLEOTIDE SEQUENCE [LARGE SCALE GENOMIC DNA]</scope>
    <source>
        <strain evidence="2 3">LLFL</strain>
    </source>
</reference>
<gene>
    <name evidence="2" type="ORF">JKILLFL_G9221</name>
</gene>
<evidence type="ECO:0000313" key="3">
    <source>
        <dbReference type="Proteomes" id="UP000836404"/>
    </source>
</evidence>
<keyword evidence="3" id="KW-1185">Reference proteome</keyword>
<dbReference type="EMBL" id="CAJHJF010002609">
    <property type="protein sequence ID" value="CAD6928051.1"/>
    <property type="molecule type" value="Genomic_DNA"/>
</dbReference>
<proteinExistence type="predicted"/>
<comment type="caution">
    <text evidence="2">The sequence shown here is derived from an EMBL/GenBank/DDBJ whole genome shotgun (WGS) entry which is preliminary data.</text>
</comment>
<evidence type="ECO:0000256" key="1">
    <source>
        <dbReference type="SAM" id="Phobius"/>
    </source>
</evidence>
<keyword evidence="1" id="KW-1133">Transmembrane helix</keyword>
<keyword evidence="1" id="KW-0472">Membrane</keyword>
<keyword evidence="1" id="KW-0812">Transmembrane</keyword>
<organism evidence="2 3">
    <name type="scientific">Tilletia laevis</name>
    <dbReference type="NCBI Taxonomy" id="157183"/>
    <lineage>
        <taxon>Eukaryota</taxon>
        <taxon>Fungi</taxon>
        <taxon>Dikarya</taxon>
        <taxon>Basidiomycota</taxon>
        <taxon>Ustilaginomycotina</taxon>
        <taxon>Exobasidiomycetes</taxon>
        <taxon>Tilletiales</taxon>
        <taxon>Tilletiaceae</taxon>
        <taxon>Tilletia</taxon>
    </lineage>
</organism>
<dbReference type="Proteomes" id="UP000836404">
    <property type="component" value="Unassembled WGS sequence"/>
</dbReference>
<evidence type="ECO:0000313" key="2">
    <source>
        <dbReference type="EMBL" id="CAD6928051.1"/>
    </source>
</evidence>